<protein>
    <submittedName>
        <fullName evidence="2">Uncharacterized protein</fullName>
    </submittedName>
</protein>
<sequence length="162" mass="18600">MDREKCEKELFKEELEKFEGEINSVQDNNTNNDEVGIQNEVELPMIVMSEGRVDIVEEINNTCDHIYEDNKEQESVEQPLNNDQFLSVDNENCTDEAEVEIATLQVLNNMLNSNHVYCIVCQKEITDHADKCKICEMPLHSSCTNSETMCNLCNAEKTITMQ</sequence>
<proteinExistence type="predicted"/>
<dbReference type="EMBL" id="VTPC01005425">
    <property type="protein sequence ID" value="KAF2896048.1"/>
    <property type="molecule type" value="Genomic_DNA"/>
</dbReference>
<name>A0A8K0CYG6_IGNLU</name>
<organism evidence="2 3">
    <name type="scientific">Ignelater luminosus</name>
    <name type="common">Cucubano</name>
    <name type="synonym">Pyrophorus luminosus</name>
    <dbReference type="NCBI Taxonomy" id="2038154"/>
    <lineage>
        <taxon>Eukaryota</taxon>
        <taxon>Metazoa</taxon>
        <taxon>Ecdysozoa</taxon>
        <taxon>Arthropoda</taxon>
        <taxon>Hexapoda</taxon>
        <taxon>Insecta</taxon>
        <taxon>Pterygota</taxon>
        <taxon>Neoptera</taxon>
        <taxon>Endopterygota</taxon>
        <taxon>Coleoptera</taxon>
        <taxon>Polyphaga</taxon>
        <taxon>Elateriformia</taxon>
        <taxon>Elateroidea</taxon>
        <taxon>Elateridae</taxon>
        <taxon>Agrypninae</taxon>
        <taxon>Pyrophorini</taxon>
        <taxon>Ignelater</taxon>
    </lineage>
</organism>
<reference evidence="2" key="1">
    <citation type="submission" date="2019-08" db="EMBL/GenBank/DDBJ databases">
        <title>The genome of the North American firefly Photinus pyralis.</title>
        <authorList>
            <consortium name="Photinus pyralis genome working group"/>
            <person name="Fallon T.R."/>
            <person name="Sander Lower S.E."/>
            <person name="Weng J.-K."/>
        </authorList>
    </citation>
    <scope>NUCLEOTIDE SEQUENCE</scope>
    <source>
        <strain evidence="2">TRF0915ILg1</strain>
        <tissue evidence="2">Whole body</tissue>
    </source>
</reference>
<evidence type="ECO:0000313" key="3">
    <source>
        <dbReference type="Proteomes" id="UP000801492"/>
    </source>
</evidence>
<dbReference type="Proteomes" id="UP000801492">
    <property type="component" value="Unassembled WGS sequence"/>
</dbReference>
<accession>A0A8K0CYG6</accession>
<comment type="caution">
    <text evidence="2">The sequence shown here is derived from an EMBL/GenBank/DDBJ whole genome shotgun (WGS) entry which is preliminary data.</text>
</comment>
<keyword evidence="3" id="KW-1185">Reference proteome</keyword>
<gene>
    <name evidence="2" type="ORF">ILUMI_10141</name>
</gene>
<evidence type="ECO:0000313" key="2">
    <source>
        <dbReference type="EMBL" id="KAF2896048.1"/>
    </source>
</evidence>
<dbReference type="AlphaFoldDB" id="A0A8K0CYG6"/>
<keyword evidence="1" id="KW-0175">Coiled coil</keyword>
<feature type="coiled-coil region" evidence="1">
    <location>
        <begin position="1"/>
        <end position="28"/>
    </location>
</feature>
<evidence type="ECO:0000256" key="1">
    <source>
        <dbReference type="SAM" id="Coils"/>
    </source>
</evidence>